<name>A0A381V6Y0_9ZZZZ</name>
<evidence type="ECO:0000313" key="2">
    <source>
        <dbReference type="EMBL" id="SVA35427.1"/>
    </source>
</evidence>
<dbReference type="SUPFAM" id="SSF53254">
    <property type="entry name" value="Phosphoglycerate mutase-like"/>
    <property type="match status" value="1"/>
</dbReference>
<dbReference type="InterPro" id="IPR029033">
    <property type="entry name" value="His_PPase_superfam"/>
</dbReference>
<dbReference type="PANTHER" id="PTHR48100:SF1">
    <property type="entry name" value="HISTIDINE PHOSPHATASE FAMILY PROTEIN-RELATED"/>
    <property type="match status" value="1"/>
</dbReference>
<organism evidence="2">
    <name type="scientific">marine metagenome</name>
    <dbReference type="NCBI Taxonomy" id="408172"/>
    <lineage>
        <taxon>unclassified sequences</taxon>
        <taxon>metagenomes</taxon>
        <taxon>ecological metagenomes</taxon>
    </lineage>
</organism>
<reference evidence="2" key="1">
    <citation type="submission" date="2018-05" db="EMBL/GenBank/DDBJ databases">
        <authorList>
            <person name="Lanie J.A."/>
            <person name="Ng W.-L."/>
            <person name="Kazmierczak K.M."/>
            <person name="Andrzejewski T.M."/>
            <person name="Davidsen T.M."/>
            <person name="Wayne K.J."/>
            <person name="Tettelin H."/>
            <person name="Glass J.I."/>
            <person name="Rusch D."/>
            <person name="Podicherti R."/>
            <person name="Tsui H.-C.T."/>
            <person name="Winkler M.E."/>
        </authorList>
    </citation>
    <scope>NUCLEOTIDE SEQUENCE</scope>
</reference>
<dbReference type="GO" id="GO:0016791">
    <property type="term" value="F:phosphatase activity"/>
    <property type="evidence" value="ECO:0007669"/>
    <property type="project" value="TreeGrafter"/>
</dbReference>
<protein>
    <recommendedName>
        <fullName evidence="3">Histidine phosphatase family protein</fullName>
    </recommendedName>
</protein>
<dbReference type="GO" id="GO:0005737">
    <property type="term" value="C:cytoplasm"/>
    <property type="evidence" value="ECO:0007669"/>
    <property type="project" value="TreeGrafter"/>
</dbReference>
<feature type="compositionally biased region" description="Low complexity" evidence="1">
    <location>
        <begin position="217"/>
        <end position="232"/>
    </location>
</feature>
<evidence type="ECO:0008006" key="3">
    <source>
        <dbReference type="Google" id="ProtNLM"/>
    </source>
</evidence>
<dbReference type="InterPro" id="IPR013078">
    <property type="entry name" value="His_Pase_superF_clade-1"/>
</dbReference>
<feature type="non-terminal residue" evidence="2">
    <location>
        <position position="1"/>
    </location>
</feature>
<dbReference type="Pfam" id="PF00300">
    <property type="entry name" value="His_Phos_1"/>
    <property type="match status" value="1"/>
</dbReference>
<dbReference type="InterPro" id="IPR050275">
    <property type="entry name" value="PGM_Phosphatase"/>
</dbReference>
<dbReference type="AlphaFoldDB" id="A0A381V6Y0"/>
<dbReference type="SMART" id="SM00855">
    <property type="entry name" value="PGAM"/>
    <property type="match status" value="1"/>
</dbReference>
<evidence type="ECO:0000256" key="1">
    <source>
        <dbReference type="SAM" id="MobiDB-lite"/>
    </source>
</evidence>
<feature type="region of interest" description="Disordered" evidence="1">
    <location>
        <begin position="212"/>
        <end position="232"/>
    </location>
</feature>
<gene>
    <name evidence="2" type="ORF">METZ01_LOCUS88281</name>
</gene>
<accession>A0A381V6Y0</accession>
<dbReference type="CDD" id="cd07067">
    <property type="entry name" value="HP_PGM_like"/>
    <property type="match status" value="1"/>
</dbReference>
<sequence length="232" mass="24996">VHVVLVRHGRPETVIDSPTVADPGLCELGVWQADRLAAWLACEEIDHVVTSPKQRAVQTVEAVAAARGLTPEVVRGFDEIDRGSHTYLPTELLPTEGGAYWEKISQRRYEEIGWDTPEEFRKRVVAAWDALCRNPPGGRVLVACHGGTIRTILADVVGNPAAGFRLDYASISRVEVTAPGDPYGGSDPFCTILGTNGTGHFDAERTAEVGAFRGAERPGPTTPRRPMTASSG</sequence>
<dbReference type="Gene3D" id="3.40.50.1240">
    <property type="entry name" value="Phosphoglycerate mutase-like"/>
    <property type="match status" value="1"/>
</dbReference>
<dbReference type="PANTHER" id="PTHR48100">
    <property type="entry name" value="BROAD-SPECIFICITY PHOSPHATASE YOR283W-RELATED"/>
    <property type="match status" value="1"/>
</dbReference>
<dbReference type="EMBL" id="UINC01007864">
    <property type="protein sequence ID" value="SVA35427.1"/>
    <property type="molecule type" value="Genomic_DNA"/>
</dbReference>
<proteinExistence type="predicted"/>